<dbReference type="Pfam" id="PF02481">
    <property type="entry name" value="DNA_processg_A"/>
    <property type="match status" value="1"/>
</dbReference>
<name>A0A1Y6BN40_9PROT</name>
<dbReference type="Proteomes" id="UP000192917">
    <property type="component" value="Unassembled WGS sequence"/>
</dbReference>
<dbReference type="Pfam" id="PF21102">
    <property type="entry name" value="DprA_N"/>
    <property type="match status" value="1"/>
</dbReference>
<dbReference type="PANTHER" id="PTHR43022:SF1">
    <property type="entry name" value="PROTEIN SMF"/>
    <property type="match status" value="1"/>
</dbReference>
<keyword evidence="5" id="KW-1185">Reference proteome</keyword>
<feature type="domain" description="DprA winged helix" evidence="3">
    <location>
        <begin position="315"/>
        <end position="371"/>
    </location>
</feature>
<reference evidence="4 5" key="1">
    <citation type="submission" date="2017-04" db="EMBL/GenBank/DDBJ databases">
        <authorList>
            <person name="Afonso C.L."/>
            <person name="Miller P.J."/>
            <person name="Scott M.A."/>
            <person name="Spackman E."/>
            <person name="Goraichik I."/>
            <person name="Dimitrov K.M."/>
            <person name="Suarez D.L."/>
            <person name="Swayne D.E."/>
        </authorList>
    </citation>
    <scope>NUCLEOTIDE SEQUENCE [LARGE SCALE GENOMIC DNA]</scope>
    <source>
        <strain evidence="4 5">USBA 355</strain>
    </source>
</reference>
<dbReference type="InterPro" id="IPR057666">
    <property type="entry name" value="DrpA_SLOG"/>
</dbReference>
<dbReference type="EMBL" id="FWZX01000007">
    <property type="protein sequence ID" value="SMF20721.1"/>
    <property type="molecule type" value="Genomic_DNA"/>
</dbReference>
<dbReference type="Gene3D" id="3.40.50.450">
    <property type="match status" value="1"/>
</dbReference>
<accession>A0A1Y6BN40</accession>
<dbReference type="SUPFAM" id="SSF102405">
    <property type="entry name" value="MCP/YpsA-like"/>
    <property type="match status" value="1"/>
</dbReference>
<organism evidence="4 5">
    <name type="scientific">Tistlia consotensis USBA 355</name>
    <dbReference type="NCBI Taxonomy" id="560819"/>
    <lineage>
        <taxon>Bacteria</taxon>
        <taxon>Pseudomonadati</taxon>
        <taxon>Pseudomonadota</taxon>
        <taxon>Alphaproteobacteria</taxon>
        <taxon>Rhodospirillales</taxon>
        <taxon>Rhodovibrionaceae</taxon>
        <taxon>Tistlia</taxon>
    </lineage>
</organism>
<feature type="domain" description="Smf/DprA SLOG" evidence="2">
    <location>
        <begin position="89"/>
        <end position="292"/>
    </location>
</feature>
<dbReference type="InterPro" id="IPR036388">
    <property type="entry name" value="WH-like_DNA-bd_sf"/>
</dbReference>
<sequence>MVAAPEQASSRPLSEAERLDWLRLSRTEHVGPVTFRQLLARFGTAAAALEALPDLARRGGRRAAPRIPSPAEAERELEAIERIGATTLGLTEPGYPEPLAATDDAPPLLILRGRSELLARPAVALVGARNASANGRTLARTLARDCAAAGFVVASGLARGIDAAAHEGALDGGTIAAVAGGLDVCYPPENRALQQAIGERGLLVGEQPPGLEPQARHFPRRNRIISGLSLGVVVVEAALRSGSLITARLALEQGREVGAVPGSPLDPRARGCNALLRQGAILVEEADDLLRALMGQGLPSRPARLEEPAPPAGAAAGGASDAARAAVVECLGPSGVAVDEVLRRCQLSASLVSLILMELELAGRLERQPGGRVALIGAPD</sequence>
<protein>
    <submittedName>
        <fullName evidence="4">DNA processing protein</fullName>
    </submittedName>
</protein>
<dbReference type="GO" id="GO:0009294">
    <property type="term" value="P:DNA-mediated transformation"/>
    <property type="evidence" value="ECO:0007669"/>
    <property type="project" value="InterPro"/>
</dbReference>
<proteinExistence type="inferred from homology"/>
<dbReference type="NCBIfam" id="TIGR00732">
    <property type="entry name" value="dprA"/>
    <property type="match status" value="1"/>
</dbReference>
<dbReference type="AlphaFoldDB" id="A0A1Y6BN40"/>
<gene>
    <name evidence="4" type="ORF">SAMN05428998_10740</name>
</gene>
<evidence type="ECO:0000256" key="1">
    <source>
        <dbReference type="ARBA" id="ARBA00006525"/>
    </source>
</evidence>
<dbReference type="InterPro" id="IPR003488">
    <property type="entry name" value="DprA"/>
</dbReference>
<evidence type="ECO:0000313" key="5">
    <source>
        <dbReference type="Proteomes" id="UP000192917"/>
    </source>
</evidence>
<evidence type="ECO:0000259" key="3">
    <source>
        <dbReference type="Pfam" id="PF17782"/>
    </source>
</evidence>
<evidence type="ECO:0000313" key="4">
    <source>
        <dbReference type="EMBL" id="SMF20721.1"/>
    </source>
</evidence>
<dbReference type="Pfam" id="PF17782">
    <property type="entry name" value="WHD_DprA"/>
    <property type="match status" value="1"/>
</dbReference>
<dbReference type="STRING" id="560819.SAMN05428998_10740"/>
<comment type="similarity">
    <text evidence="1">Belongs to the DprA/Smf family.</text>
</comment>
<dbReference type="Gene3D" id="1.10.10.10">
    <property type="entry name" value="Winged helix-like DNA-binding domain superfamily/Winged helix DNA-binding domain"/>
    <property type="match status" value="1"/>
</dbReference>
<evidence type="ECO:0000259" key="2">
    <source>
        <dbReference type="Pfam" id="PF02481"/>
    </source>
</evidence>
<dbReference type="InterPro" id="IPR041614">
    <property type="entry name" value="DprA_WH"/>
</dbReference>
<dbReference type="PANTHER" id="PTHR43022">
    <property type="entry name" value="PROTEIN SMF"/>
    <property type="match status" value="1"/>
</dbReference>